<dbReference type="RefSeq" id="WP_249590561.1">
    <property type="nucleotide sequence ID" value="NZ_BAAAQL010000055.1"/>
</dbReference>
<dbReference type="Proteomes" id="UP000829992">
    <property type="component" value="Chromosome"/>
</dbReference>
<accession>A0ABY4PZ68</accession>
<evidence type="ECO:0000313" key="2">
    <source>
        <dbReference type="Proteomes" id="UP000829992"/>
    </source>
</evidence>
<proteinExistence type="predicted"/>
<dbReference type="PANTHER" id="PTHR38567">
    <property type="entry name" value="DUF4291 DOMAIN-CONTAINING PROTEIN"/>
    <property type="match status" value="1"/>
</dbReference>
<organism evidence="1 2">
    <name type="scientific">Streptomyces durmitorensis</name>
    <dbReference type="NCBI Taxonomy" id="319947"/>
    <lineage>
        <taxon>Bacteria</taxon>
        <taxon>Bacillati</taxon>
        <taxon>Actinomycetota</taxon>
        <taxon>Actinomycetes</taxon>
        <taxon>Kitasatosporales</taxon>
        <taxon>Streptomycetaceae</taxon>
        <taxon>Streptomyces</taxon>
    </lineage>
</organism>
<name>A0ABY4PZ68_9ACTN</name>
<evidence type="ECO:0000313" key="1">
    <source>
        <dbReference type="EMBL" id="UQT59205.1"/>
    </source>
</evidence>
<keyword evidence="2" id="KW-1185">Reference proteome</keyword>
<dbReference type="PANTHER" id="PTHR38567:SF1">
    <property type="entry name" value="DUF4291 DOMAIN-CONTAINING PROTEIN"/>
    <property type="match status" value="1"/>
</dbReference>
<reference evidence="1 2" key="1">
    <citation type="submission" date="2022-05" db="EMBL/GenBank/DDBJ databases">
        <authorList>
            <person name="Zhou X."/>
            <person name="Li K."/>
            <person name="Man Y."/>
        </authorList>
    </citation>
    <scope>NUCLEOTIDE SEQUENCE [LARGE SCALE GENOMIC DNA]</scope>
    <source>
        <strain evidence="1 2">MS405</strain>
    </source>
</reference>
<gene>
    <name evidence="1" type="ORF">M4V62_31365</name>
</gene>
<sequence>MVCEHGLTWIKPSFLWMMYRCGWATKEGQETVLAVEITREGFEWALRRACLSHYAHGVHADQAAWKRELKQAPTRVQWDPERDLHLNPLPHRSLQLGLTGDAARRYADEWTVSITDVTERARAIHALVRENDLTAAESLLPEERPYPAGDDLLAHLAGASAKHYDERRL</sequence>
<protein>
    <submittedName>
        <fullName evidence="1">DUF4291 domain-containing protein</fullName>
    </submittedName>
</protein>
<dbReference type="InterPro" id="IPR025633">
    <property type="entry name" value="DUF4291"/>
</dbReference>
<dbReference type="Pfam" id="PF14124">
    <property type="entry name" value="DUF4291"/>
    <property type="match status" value="1"/>
</dbReference>
<dbReference type="EMBL" id="CP097289">
    <property type="protein sequence ID" value="UQT59205.1"/>
    <property type="molecule type" value="Genomic_DNA"/>
</dbReference>